<dbReference type="AlphaFoldDB" id="A0AA39WV71"/>
<gene>
    <name evidence="2" type="ORF">DIS24_g11331</name>
</gene>
<keyword evidence="3" id="KW-1185">Reference proteome</keyword>
<feature type="compositionally biased region" description="Basic residues" evidence="1">
    <location>
        <begin position="89"/>
        <end position="107"/>
    </location>
</feature>
<dbReference type="Proteomes" id="UP001175001">
    <property type="component" value="Unassembled WGS sequence"/>
</dbReference>
<feature type="compositionally biased region" description="Pro residues" evidence="1">
    <location>
        <begin position="138"/>
        <end position="150"/>
    </location>
</feature>
<proteinExistence type="predicted"/>
<evidence type="ECO:0000313" key="2">
    <source>
        <dbReference type="EMBL" id="KAK0622166.1"/>
    </source>
</evidence>
<reference evidence="2" key="1">
    <citation type="submission" date="2023-06" db="EMBL/GenBank/DDBJ databases">
        <title>Multi-omics analyses reveal the molecular pathogenesis toolkit of Lasiodiplodia hormozganensis, a cross-kingdom pathogen.</title>
        <authorList>
            <person name="Felix C."/>
            <person name="Meneses R."/>
            <person name="Goncalves M.F.M."/>
            <person name="Tilleman L."/>
            <person name="Duarte A.S."/>
            <person name="Jorrin-Novo J.V."/>
            <person name="Van De Peer Y."/>
            <person name="Deforce D."/>
            <person name="Van Nieuwerburgh F."/>
            <person name="Esteves A.C."/>
            <person name="Alves A."/>
        </authorList>
    </citation>
    <scope>NUCLEOTIDE SEQUENCE</scope>
    <source>
        <strain evidence="2">CBS 339.90</strain>
    </source>
</reference>
<sequence>MESVSQGDEQEGSSGFEKYTNAGSLYSQQYASNSRPTTLEQYAANFKGGLLEAHTDAFDPYDQQRQPLRRSNHGHYHSPYPAYGPSIAPHHRLAQPHHSQHHNRHPHSTAINPFAPTSHHRRSTPTSTATVNHRIGLPSPPSSTGHPPPEQPRHAKLPHSSSSSSSFFCCGKTYGSKFTFNRHRRESRTCPHGSGSRRFVCYICANTDQPFGRRASLKQHVQEVHRRSPEEANLEVDTWYGRYGEGNDHPEVVKDSPEAVEDSPEVMKDLDRP</sequence>
<evidence type="ECO:0000313" key="3">
    <source>
        <dbReference type="Proteomes" id="UP001175001"/>
    </source>
</evidence>
<organism evidence="2 3">
    <name type="scientific">Lasiodiplodia hormozganensis</name>
    <dbReference type="NCBI Taxonomy" id="869390"/>
    <lineage>
        <taxon>Eukaryota</taxon>
        <taxon>Fungi</taxon>
        <taxon>Dikarya</taxon>
        <taxon>Ascomycota</taxon>
        <taxon>Pezizomycotina</taxon>
        <taxon>Dothideomycetes</taxon>
        <taxon>Dothideomycetes incertae sedis</taxon>
        <taxon>Botryosphaeriales</taxon>
        <taxon>Botryosphaeriaceae</taxon>
        <taxon>Lasiodiplodia</taxon>
    </lineage>
</organism>
<name>A0AA39WV71_9PEZI</name>
<dbReference type="EMBL" id="JAUJDW010000157">
    <property type="protein sequence ID" value="KAK0622166.1"/>
    <property type="molecule type" value="Genomic_DNA"/>
</dbReference>
<feature type="region of interest" description="Disordered" evidence="1">
    <location>
        <begin position="240"/>
        <end position="273"/>
    </location>
</feature>
<protein>
    <submittedName>
        <fullName evidence="2">Uncharacterized protein</fullName>
    </submittedName>
</protein>
<evidence type="ECO:0000256" key="1">
    <source>
        <dbReference type="SAM" id="MobiDB-lite"/>
    </source>
</evidence>
<comment type="caution">
    <text evidence="2">The sequence shown here is derived from an EMBL/GenBank/DDBJ whole genome shotgun (WGS) entry which is preliminary data.</text>
</comment>
<accession>A0AA39WV71</accession>
<feature type="region of interest" description="Disordered" evidence="1">
    <location>
        <begin position="88"/>
        <end position="165"/>
    </location>
</feature>
<feature type="compositionally biased region" description="Basic and acidic residues" evidence="1">
    <location>
        <begin position="245"/>
        <end position="257"/>
    </location>
</feature>
<dbReference type="Gene3D" id="3.30.160.60">
    <property type="entry name" value="Classic Zinc Finger"/>
    <property type="match status" value="1"/>
</dbReference>
<feature type="region of interest" description="Disordered" evidence="1">
    <location>
        <begin position="1"/>
        <end position="20"/>
    </location>
</feature>